<organism evidence="2 5">
    <name type="scientific">Pectobacterium betavasculorum</name>
    <dbReference type="NCBI Taxonomy" id="55207"/>
    <lineage>
        <taxon>Bacteria</taxon>
        <taxon>Pseudomonadati</taxon>
        <taxon>Pseudomonadota</taxon>
        <taxon>Gammaproteobacteria</taxon>
        <taxon>Enterobacterales</taxon>
        <taxon>Pectobacteriaceae</taxon>
        <taxon>Pectobacterium</taxon>
    </lineage>
</organism>
<dbReference type="Proteomes" id="UP000032869">
    <property type="component" value="Unassembled WGS sequence"/>
</dbReference>
<dbReference type="RefSeq" id="WP_039298821.1">
    <property type="nucleotide sequence ID" value="NZ_JQHL01000001.1"/>
</dbReference>
<proteinExistence type="predicted"/>
<evidence type="ECO:0000313" key="5">
    <source>
        <dbReference type="Proteomes" id="UP000032874"/>
    </source>
</evidence>
<feature type="compositionally biased region" description="Polar residues" evidence="1">
    <location>
        <begin position="48"/>
        <end position="61"/>
    </location>
</feature>
<dbReference type="AlphaFoldDB" id="A0A093S4Z2"/>
<gene>
    <name evidence="3" type="ORF">JV35_01445</name>
    <name evidence="2" type="ORF">KP22_07335</name>
</gene>
<dbReference type="EMBL" id="JQHM01000001">
    <property type="protein sequence ID" value="KFX07899.1"/>
    <property type="molecule type" value="Genomic_DNA"/>
</dbReference>
<dbReference type="InterPro" id="IPR010985">
    <property type="entry name" value="Ribbon_hlx_hlx"/>
</dbReference>
<dbReference type="Proteomes" id="UP000032874">
    <property type="component" value="Unassembled WGS sequence"/>
</dbReference>
<dbReference type="GO" id="GO:0043565">
    <property type="term" value="F:sequence-specific DNA binding"/>
    <property type="evidence" value="ECO:0007669"/>
    <property type="project" value="UniProtKB-ARBA"/>
</dbReference>
<evidence type="ECO:0000256" key="1">
    <source>
        <dbReference type="SAM" id="MobiDB-lite"/>
    </source>
</evidence>
<evidence type="ECO:0000313" key="3">
    <source>
        <dbReference type="EMBL" id="KFX21845.1"/>
    </source>
</evidence>
<dbReference type="eggNOG" id="ENOG5032Z80">
    <property type="taxonomic scope" value="Bacteria"/>
</dbReference>
<dbReference type="Gene3D" id="1.10.1220.10">
    <property type="entry name" value="Met repressor-like"/>
    <property type="match status" value="1"/>
</dbReference>
<evidence type="ECO:0000313" key="2">
    <source>
        <dbReference type="EMBL" id="KFX07899.1"/>
    </source>
</evidence>
<accession>A0A093S4Z2</accession>
<protein>
    <submittedName>
        <fullName evidence="2">Regulatory protein</fullName>
    </submittedName>
</protein>
<dbReference type="SUPFAM" id="SSF47598">
    <property type="entry name" value="Ribbon-helix-helix"/>
    <property type="match status" value="1"/>
</dbReference>
<sequence>MSEISSLSLKISSELKEKIKAAALENEVSLSAEVSARLLRSFDESHQSSELYSKSVDSQGTEEVGAEAPLTQKELKKLRELLKGKSKATSKKK</sequence>
<dbReference type="EMBL" id="JQHL01000001">
    <property type="protein sequence ID" value="KFX21845.1"/>
    <property type="molecule type" value="Genomic_DNA"/>
</dbReference>
<feature type="region of interest" description="Disordered" evidence="1">
    <location>
        <begin position="43"/>
        <end position="72"/>
    </location>
</feature>
<name>A0A093S4Z2_9GAMM</name>
<evidence type="ECO:0000313" key="4">
    <source>
        <dbReference type="Proteomes" id="UP000032869"/>
    </source>
</evidence>
<dbReference type="InterPro" id="IPR013321">
    <property type="entry name" value="Arc_rbn_hlx_hlx"/>
</dbReference>
<dbReference type="OrthoDB" id="6481077at2"/>
<keyword evidence="4" id="KW-1185">Reference proteome</keyword>
<comment type="caution">
    <text evidence="2">The sequence shown here is derived from an EMBL/GenBank/DDBJ whole genome shotgun (WGS) entry which is preliminary data.</text>
</comment>
<reference evidence="4 5" key="1">
    <citation type="submission" date="2014-08" db="EMBL/GenBank/DDBJ databases">
        <title>Genome sequences of NCPPB Pectobacterium isolates.</title>
        <authorList>
            <person name="Glover R.H."/>
            <person name="Sapp M."/>
            <person name="Elphinstone J."/>
        </authorList>
    </citation>
    <scope>NUCLEOTIDE SEQUENCE [LARGE SCALE GENOMIC DNA]</scope>
    <source>
        <strain evidence="3 4">NCPPB 2793</strain>
        <strain evidence="2 5">NCPPB 2795</strain>
    </source>
</reference>
<dbReference type="GO" id="GO:0006355">
    <property type="term" value="P:regulation of DNA-templated transcription"/>
    <property type="evidence" value="ECO:0007669"/>
    <property type="project" value="InterPro"/>
</dbReference>